<reference evidence="2" key="1">
    <citation type="submission" date="2023-07" db="EMBL/GenBank/DDBJ databases">
        <title>draft genome sequence of fig (Ficus carica).</title>
        <authorList>
            <person name="Takahashi T."/>
            <person name="Nishimura K."/>
        </authorList>
    </citation>
    <scope>NUCLEOTIDE SEQUENCE</scope>
</reference>
<dbReference type="Gene3D" id="3.90.190.10">
    <property type="entry name" value="Protein tyrosine phosphatase superfamily"/>
    <property type="match status" value="1"/>
</dbReference>
<evidence type="ECO:0000256" key="1">
    <source>
        <dbReference type="SAM" id="SignalP"/>
    </source>
</evidence>
<name>A0AA88DTM3_FICCA</name>
<evidence type="ECO:0008006" key="4">
    <source>
        <dbReference type="Google" id="ProtNLM"/>
    </source>
</evidence>
<organism evidence="2 3">
    <name type="scientific">Ficus carica</name>
    <name type="common">Common fig</name>
    <dbReference type="NCBI Taxonomy" id="3494"/>
    <lineage>
        <taxon>Eukaryota</taxon>
        <taxon>Viridiplantae</taxon>
        <taxon>Streptophyta</taxon>
        <taxon>Embryophyta</taxon>
        <taxon>Tracheophyta</taxon>
        <taxon>Spermatophyta</taxon>
        <taxon>Magnoliopsida</taxon>
        <taxon>eudicotyledons</taxon>
        <taxon>Gunneridae</taxon>
        <taxon>Pentapetalae</taxon>
        <taxon>rosids</taxon>
        <taxon>fabids</taxon>
        <taxon>Rosales</taxon>
        <taxon>Moraceae</taxon>
        <taxon>Ficeae</taxon>
        <taxon>Ficus</taxon>
    </lineage>
</organism>
<evidence type="ECO:0000313" key="3">
    <source>
        <dbReference type="Proteomes" id="UP001187192"/>
    </source>
</evidence>
<feature type="chain" id="PRO_5041663282" description="Dual specificity protein phosphatase" evidence="1">
    <location>
        <begin position="32"/>
        <end position="240"/>
    </location>
</feature>
<dbReference type="PANTHER" id="PTHR47216:SF4">
    <property type="entry name" value="OS01G0859400 PROTEIN"/>
    <property type="match status" value="1"/>
</dbReference>
<feature type="signal peptide" evidence="1">
    <location>
        <begin position="1"/>
        <end position="31"/>
    </location>
</feature>
<comment type="caution">
    <text evidence="2">The sequence shown here is derived from an EMBL/GenBank/DDBJ whole genome shotgun (WGS) entry which is preliminary data.</text>
</comment>
<dbReference type="Proteomes" id="UP001187192">
    <property type="component" value="Unassembled WGS sequence"/>
</dbReference>
<keyword evidence="1" id="KW-0732">Signal</keyword>
<dbReference type="PANTHER" id="PTHR47216">
    <property type="match status" value="1"/>
</dbReference>
<sequence length="240" mass="27294">MAAVLFSSFAHLRSFGFRLLSIPFLLVSIASHPSDNLPILSAKNTDGTFPIWSKLIFSPYWYFVRNFSALQRLFTREAPYSEICDGLYVGGWPSSPDKLPPGNPAIIDCTCELPRRSEFMRNAYLCVPTWDTRSPRPEDIELAVKWACQNREQQRPVFVHCAYGMSSIARASALSFIYVGRGRSVTVMCALLVALGVVEDWKDAEKLIKEKRSCIHMNARQRKALEEWSKDRLSPPKKIE</sequence>
<dbReference type="InterPro" id="IPR029021">
    <property type="entry name" value="Prot-tyrosine_phosphatase-like"/>
</dbReference>
<dbReference type="EMBL" id="BTGU01000105">
    <property type="protein sequence ID" value="GMN61051.1"/>
    <property type="molecule type" value="Genomic_DNA"/>
</dbReference>
<gene>
    <name evidence="2" type="ORF">TIFTF001_030130</name>
</gene>
<accession>A0AA88DTM3</accession>
<proteinExistence type="predicted"/>
<dbReference type="SUPFAM" id="SSF52799">
    <property type="entry name" value="(Phosphotyrosine protein) phosphatases II"/>
    <property type="match status" value="1"/>
</dbReference>
<keyword evidence="3" id="KW-1185">Reference proteome</keyword>
<dbReference type="AlphaFoldDB" id="A0AA88DTM3"/>
<protein>
    <recommendedName>
        <fullName evidence="4">Dual specificity protein phosphatase</fullName>
    </recommendedName>
</protein>
<dbReference type="CDD" id="cd14527">
    <property type="entry name" value="DSP_bac"/>
    <property type="match status" value="1"/>
</dbReference>
<evidence type="ECO:0000313" key="2">
    <source>
        <dbReference type="EMBL" id="GMN61051.1"/>
    </source>
</evidence>